<dbReference type="InterPro" id="IPR029044">
    <property type="entry name" value="Nucleotide-diphossugar_trans"/>
</dbReference>
<protein>
    <submittedName>
        <fullName evidence="3">Initiation-specific alpha-1,6-mannosyltransferase</fullName>
    </submittedName>
</protein>
<organism evidence="3 4">
    <name type="scientific">Arthroderma otae (strain ATCC MYA-4605 / CBS 113480)</name>
    <name type="common">Microsporum canis</name>
    <dbReference type="NCBI Taxonomy" id="554155"/>
    <lineage>
        <taxon>Eukaryota</taxon>
        <taxon>Fungi</taxon>
        <taxon>Dikarya</taxon>
        <taxon>Ascomycota</taxon>
        <taxon>Pezizomycotina</taxon>
        <taxon>Eurotiomycetes</taxon>
        <taxon>Eurotiomycetidae</taxon>
        <taxon>Onygenales</taxon>
        <taxon>Arthrodermataceae</taxon>
        <taxon>Microsporum</taxon>
    </lineage>
</organism>
<dbReference type="SUPFAM" id="SSF53448">
    <property type="entry name" value="Nucleotide-diphospho-sugar transferases"/>
    <property type="match status" value="1"/>
</dbReference>
<dbReference type="InterPro" id="IPR039367">
    <property type="entry name" value="Och1-like"/>
</dbReference>
<feature type="compositionally biased region" description="Basic and acidic residues" evidence="2">
    <location>
        <begin position="600"/>
        <end position="613"/>
    </location>
</feature>
<evidence type="ECO:0000256" key="2">
    <source>
        <dbReference type="SAM" id="MobiDB-lite"/>
    </source>
</evidence>
<dbReference type="GO" id="GO:0000009">
    <property type="term" value="F:alpha-1,6-mannosyltransferase activity"/>
    <property type="evidence" value="ECO:0007669"/>
    <property type="project" value="InterPro"/>
</dbReference>
<accession>C5FV75</accession>
<keyword evidence="3" id="KW-0808">Transferase</keyword>
<feature type="compositionally biased region" description="Low complexity" evidence="2">
    <location>
        <begin position="367"/>
        <end position="428"/>
    </location>
</feature>
<evidence type="ECO:0000256" key="1">
    <source>
        <dbReference type="ARBA" id="ARBA00009003"/>
    </source>
</evidence>
<dbReference type="RefSeq" id="XP_002844664.1">
    <property type="nucleotide sequence ID" value="XM_002844618.1"/>
</dbReference>
<dbReference type="eggNOG" id="ENOG502R7TT">
    <property type="taxonomic scope" value="Eukaryota"/>
</dbReference>
<evidence type="ECO:0000313" key="4">
    <source>
        <dbReference type="Proteomes" id="UP000002035"/>
    </source>
</evidence>
<dbReference type="GeneID" id="9226982"/>
<feature type="compositionally biased region" description="Pro residues" evidence="2">
    <location>
        <begin position="586"/>
        <end position="595"/>
    </location>
</feature>
<dbReference type="Proteomes" id="UP000002035">
    <property type="component" value="Unassembled WGS sequence"/>
</dbReference>
<dbReference type="OMA" id="DFDKRDL"/>
<dbReference type="OrthoDB" id="409543at2759"/>
<keyword evidence="4" id="KW-1185">Reference proteome</keyword>
<feature type="compositionally biased region" description="Low complexity" evidence="2">
    <location>
        <begin position="489"/>
        <end position="509"/>
    </location>
</feature>
<sequence>MEKFPRKIWQTWKVDPLDFDKRDLDTAKSWVSKNPEYRYEVLTDQNDMYYVETHFGPDGFNRPDIVDTYRQLTAKIIKADLLRYLVMYVDGGVYTDIDVEAIRPIKRFIPERYNERDINMVISVEIDEPSFSDHAILGQKSKSFCQWTFMCKPKLPVMMRLVDNILKWLNSVAKKQGKPISEIVLDFDEVISGTGPSAFTNAILQEMSEIVGEPVKWDMFHDMHESKLVGGFLVLTVEAFAAGQGHSDSGNHNARAALVKHHYHASEWPKNHPRFNHPVYGEVEKCNWDRGCVEEWDRNTAAFKELSPEEQAKKIALAKLEVDNPPPKVPEIPKWNLPGLPDAPVEESNGEVIQEPETEGQPTVPDPQQQPQQPQQPPIQQQQPGQQIQQPPLQQQPVQQLQQPPLQQQPGQQLQQTPLQQQPGQQLQQPPPLQQQPGQQLQQPPLQQQPGQQLQQPPLQQQPGQQLQQPPPLQQQPGQQLQQPPPLQQQPGQQLQQPPLQQQPGQQLQQPPPLQQQPGQGQEQQQPGQQLQQPPLQQQPGQQLQQPPPQQQQPGQPNAPETQKSPGGKTEKPKAPAGQKGQPKAPQAPPAPNAPTSPDEPEKLEDSDLKEIAELDNELNNLEGSEKQEHSPETDLP</sequence>
<name>C5FV75_ARTOC</name>
<feature type="compositionally biased region" description="Low complexity" evidence="2">
    <location>
        <begin position="575"/>
        <end position="585"/>
    </location>
</feature>
<feature type="compositionally biased region" description="Basic and acidic residues" evidence="2">
    <location>
        <begin position="624"/>
        <end position="637"/>
    </location>
</feature>
<dbReference type="Gene3D" id="3.90.550.20">
    <property type="match status" value="1"/>
</dbReference>
<keyword evidence="3" id="KW-0328">Glycosyltransferase</keyword>
<feature type="compositionally biased region" description="Acidic residues" evidence="2">
    <location>
        <begin position="344"/>
        <end position="358"/>
    </location>
</feature>
<feature type="compositionally biased region" description="Low complexity" evidence="2">
    <location>
        <begin position="516"/>
        <end position="545"/>
    </location>
</feature>
<dbReference type="InterPro" id="IPR007577">
    <property type="entry name" value="GlycoTrfase_DXD_sugar-bd_CS"/>
</dbReference>
<comment type="similarity">
    <text evidence="1">Belongs to the glycosyltransferase 32 family.</text>
</comment>
<dbReference type="FunFam" id="3.90.550.20:FF:000004">
    <property type="entry name" value="Glycosyltransferase family 32 protein"/>
    <property type="match status" value="1"/>
</dbReference>
<evidence type="ECO:0000313" key="3">
    <source>
        <dbReference type="EMBL" id="EEQ33809.1"/>
    </source>
</evidence>
<proteinExistence type="inferred from homology"/>
<feature type="region of interest" description="Disordered" evidence="2">
    <location>
        <begin position="323"/>
        <end position="637"/>
    </location>
</feature>
<dbReference type="HOGENOM" id="CLU_422221_0_0_1"/>
<dbReference type="PANTHER" id="PTHR31834">
    <property type="entry name" value="INITIATION-SPECIFIC ALPHA-1,6-MANNOSYLTRANSFERASE"/>
    <property type="match status" value="1"/>
</dbReference>
<dbReference type="Pfam" id="PF04488">
    <property type="entry name" value="Gly_transf_sug"/>
    <property type="match status" value="1"/>
</dbReference>
<dbReference type="EMBL" id="DS995706">
    <property type="protein sequence ID" value="EEQ33809.1"/>
    <property type="molecule type" value="Genomic_DNA"/>
</dbReference>
<dbReference type="GO" id="GO:0006487">
    <property type="term" value="P:protein N-linked glycosylation"/>
    <property type="evidence" value="ECO:0007669"/>
    <property type="project" value="TreeGrafter"/>
</dbReference>
<dbReference type="VEuPathDB" id="FungiDB:MCYG_06628"/>
<dbReference type="STRING" id="554155.C5FV75"/>
<reference evidence="4" key="1">
    <citation type="journal article" date="2012" name="MBio">
        <title>Comparative genome analysis of Trichophyton rubrum and related dermatophytes reveals candidate genes involved in infection.</title>
        <authorList>
            <person name="Martinez D.A."/>
            <person name="Oliver B.G."/>
            <person name="Graeser Y."/>
            <person name="Goldberg J.M."/>
            <person name="Li W."/>
            <person name="Martinez-Rossi N.M."/>
            <person name="Monod M."/>
            <person name="Shelest E."/>
            <person name="Barton R.C."/>
            <person name="Birch E."/>
            <person name="Brakhage A.A."/>
            <person name="Chen Z."/>
            <person name="Gurr S.J."/>
            <person name="Heiman D."/>
            <person name="Heitman J."/>
            <person name="Kosti I."/>
            <person name="Rossi A."/>
            <person name="Saif S."/>
            <person name="Samalova M."/>
            <person name="Saunders C.W."/>
            <person name="Shea T."/>
            <person name="Summerbell R.C."/>
            <person name="Xu J."/>
            <person name="Young S."/>
            <person name="Zeng Q."/>
            <person name="Birren B.W."/>
            <person name="Cuomo C.A."/>
            <person name="White T.C."/>
        </authorList>
    </citation>
    <scope>NUCLEOTIDE SEQUENCE [LARGE SCALE GENOMIC DNA]</scope>
    <source>
        <strain evidence="4">ATCC MYA-4605 / CBS 113480</strain>
    </source>
</reference>
<dbReference type="GO" id="GO:0000136">
    <property type="term" value="C:mannan polymerase complex"/>
    <property type="evidence" value="ECO:0007669"/>
    <property type="project" value="TreeGrafter"/>
</dbReference>
<dbReference type="PANTHER" id="PTHR31834:SF8">
    <property type="entry name" value="TRANSFERASE, PUTATIVE (AFU_ORTHOLOGUE AFUA_6G14040)-RELATED"/>
    <property type="match status" value="1"/>
</dbReference>
<gene>
    <name evidence="3" type="ORF">MCYG_06628</name>
</gene>
<feature type="compositionally biased region" description="Low complexity" evidence="2">
    <location>
        <begin position="435"/>
        <end position="468"/>
    </location>
</feature>
<dbReference type="AlphaFoldDB" id="C5FV75"/>